<sequence length="1514" mass="164534">MNRFKQKTGKRVLSFMLVLALLIPMIPAPVFAAEPTPAEKLNGMVNTLLAYRDEALGLTESLLESPCVDKTCDDYGKVDCTELDHRLLVDRTKFDAAVVQFADYINRDIDIVKQLTSGAITGYTYVNNSGAAYYTGTAANTVAKKVDAAISFLESGGYQCGEKSYFIGVPTGWKKQLGFKSSFNPGFDVHFLTGASNENAVIPLAEGFLNILRAGASPDAAELVYNMKVRQIESYIDRAEKLEALPAGGTLTPDEFNAAVSTFINNANRDLEVASILKSKTLNKDYASAKPIDFNSLNSDYGKLSENDRYKNVITFFSTGGFNFSNLLGVNFIVYKSVFYPDYSDGLFGIGVSKADALVIMSDTIAALELGMPYMSALDLAKMKYAESRERLLAIKNNPDGIVATLLSNDQELRQLIADLNMIIGSLDDIISTVETLERLGIGADVLDTILSPMGLSYNDLKQLASLRELLNNAGIDTSGEVSLEDSFEDVAGALVRGAIDLSIGGADALVAVNPNSASAYKNAKAIIDQTYSSLMEDALKEIYNKLGAIIIVIEPVRPYLGMINSTVSLVKNMAVLVEQVDALQDDFTVGGLSVATYTTAGTLDNLANFLVAFDAAGLGEKLSGLLENSNLGGTVADGTAAMLNQLIKELIKQDVGLSGSDLGIIQRTVDSLTKAGLDNPTALVPMLRASADVLRRAAELEGGIQDAIDGNYESAWNVLTKDLGGMFSKTVTLWNSIVALYEKPEVQQFTAFTMDHKTGELNLDSLEKDEFLQAFGAGINEEAQATFKILIDPKCSDSEKLTSCYKFYYFLKDVKTFVADLEAASKCLNDACKWAEENLSREEAKAFIENMGRHYAAELRACIQDGLSSSSIKAVCREIEDSVSEMRDLLNYIKCTGDLEITATPGEGSAFYTFGTNYDALRVRLDSLLRTLGISTGYKVNSPAEQFTVDGNKLVAIGDLEDGQYKVKVAYQMYFAVCDRDFASTLATKWVTVNISGGGEEPDEALTGIEITALPHKISYRVGESLNLTGLQVMAHFDDETEKLLDLADCNITPEAGTRLTLEGIQPVTISYAGFSDSFEITVKEAKADIYQVRFDTDGGFLLNGASETETVEAGSDIELPWVEKMGHSFKGWFDADGTYQGNSGEFYRVRSDVEFFAHWKAIEGKKEFTVTFDPNGGTFSAGMPASVTKQEGEVIPLPVVTRSGYTFDGWYSGKSFIGKANDVYTVYQNITLTAGWSRNSTGGGGGSSSSTQIVDEAIPLGGIYSLMSLPAEPKDGIVYYVDADGNTVFVPFCYPIGDKIYFLGQVGIKYLVKANPKQFGDITGNWAYDNILAIASREAFQGYPDSSFQPGSPMTRAMLSAVLARMAMVDTSSYKTRVFDDVSPDAWYGPSVAWALEQGIVTGVGGKQFNPNANITRQEFSVMLARFISYMSISLPSETAAPFADEDMASDWAKTAIADMKKYNIVTGRSGNLFDPYSDITRAEITTMLYRLIQTSITYGYENSLKETKKAN</sequence>
<reference evidence="1" key="1">
    <citation type="submission" date="2019-08" db="EMBL/GenBank/DDBJ databases">
        <title>Genome sequence of Clostridiales bacterium MT110.</title>
        <authorList>
            <person name="Cao J."/>
        </authorList>
    </citation>
    <scope>NUCLEOTIDE SEQUENCE</scope>
    <source>
        <strain evidence="1">MT110</strain>
    </source>
</reference>
<evidence type="ECO:0000313" key="1">
    <source>
        <dbReference type="EMBL" id="QOX65486.1"/>
    </source>
</evidence>
<name>A0ACD1AG70_9FIRM</name>
<organism evidence="1 2">
    <name type="scientific">Anoxybacterium hadale</name>
    <dbReference type="NCBI Taxonomy" id="3408580"/>
    <lineage>
        <taxon>Bacteria</taxon>
        <taxon>Bacillati</taxon>
        <taxon>Bacillota</taxon>
        <taxon>Clostridia</taxon>
        <taxon>Peptostreptococcales</taxon>
        <taxon>Anaerovoracaceae</taxon>
        <taxon>Anoxybacterium</taxon>
    </lineage>
</organism>
<dbReference type="EMBL" id="CP042469">
    <property type="protein sequence ID" value="QOX65486.1"/>
    <property type="molecule type" value="Genomic_DNA"/>
</dbReference>
<dbReference type="Proteomes" id="UP000594014">
    <property type="component" value="Chromosome"/>
</dbReference>
<evidence type="ECO:0000313" key="2">
    <source>
        <dbReference type="Proteomes" id="UP000594014"/>
    </source>
</evidence>
<protein>
    <submittedName>
        <fullName evidence="1">Uncharacterized protein</fullName>
    </submittedName>
</protein>
<accession>A0ACD1AG70</accession>
<proteinExistence type="predicted"/>
<keyword evidence="2" id="KW-1185">Reference proteome</keyword>
<gene>
    <name evidence="1" type="ORF">FRZ06_20045</name>
</gene>